<dbReference type="EMBL" id="CABHOF010000051">
    <property type="protein sequence ID" value="VUX66276.1"/>
    <property type="molecule type" value="Genomic_DNA"/>
</dbReference>
<reference evidence="2 5" key="1">
    <citation type="submission" date="2015-09" db="EMBL/GenBank/DDBJ databases">
        <authorList>
            <consortium name="Pathogen Informatics"/>
        </authorList>
    </citation>
    <scope>NUCLEOTIDE SEQUENCE [LARGE SCALE GENOMIC DNA]</scope>
    <source>
        <strain evidence="2 5">2789STDY5834863</strain>
    </source>
</reference>
<name>A0A173X382_9FIRM</name>
<evidence type="ECO:0000256" key="1">
    <source>
        <dbReference type="SAM" id="Phobius"/>
    </source>
</evidence>
<reference evidence="4 6" key="3">
    <citation type="submission" date="2019-07" db="EMBL/GenBank/DDBJ databases">
        <authorList>
            <person name="Chang H.-W."/>
            <person name="Raman A."/>
            <person name="Venkatesh S."/>
            <person name="Gehrig J."/>
        </authorList>
    </citation>
    <scope>NUCLEOTIDE SEQUENCE [LARGE SCALE GENOMIC DNA]</scope>
    <source>
        <strain evidence="4">Blautia_wexlerae_LFYP_14</strain>
    </source>
</reference>
<accession>A0A173X382</accession>
<evidence type="ECO:0000313" key="3">
    <source>
        <dbReference type="EMBL" id="MZS87646.1"/>
    </source>
</evidence>
<protein>
    <submittedName>
        <fullName evidence="3">PrsW family intramembrane metalloprotease</fullName>
    </submittedName>
</protein>
<keyword evidence="1" id="KW-0812">Transmembrane</keyword>
<dbReference type="EMBL" id="WWVF01000001">
    <property type="protein sequence ID" value="MZS87646.1"/>
    <property type="molecule type" value="Genomic_DNA"/>
</dbReference>
<feature type="transmembrane region" description="Helical" evidence="1">
    <location>
        <begin position="29"/>
        <end position="53"/>
    </location>
</feature>
<dbReference type="Proteomes" id="UP000095431">
    <property type="component" value="Unassembled WGS sequence"/>
</dbReference>
<dbReference type="InterPro" id="IPR026898">
    <property type="entry name" value="PrsW"/>
</dbReference>
<proteinExistence type="predicted"/>
<dbReference type="GO" id="GO:0006508">
    <property type="term" value="P:proteolysis"/>
    <property type="evidence" value="ECO:0007669"/>
    <property type="project" value="UniProtKB-KW"/>
</dbReference>
<gene>
    <name evidence="4" type="ORF">BWLFYP14_02648</name>
    <name evidence="2" type="ORF">ERS852478_00150</name>
    <name evidence="3" type="ORF">GT712_00705</name>
</gene>
<organism evidence="2 5">
    <name type="scientific">Blautia wexlerae</name>
    <dbReference type="NCBI Taxonomy" id="418240"/>
    <lineage>
        <taxon>Bacteria</taxon>
        <taxon>Bacillati</taxon>
        <taxon>Bacillota</taxon>
        <taxon>Clostridia</taxon>
        <taxon>Lachnospirales</taxon>
        <taxon>Lachnospiraceae</taxon>
        <taxon>Blautia</taxon>
    </lineage>
</organism>
<dbReference type="Proteomes" id="UP000477156">
    <property type="component" value="Unassembled WGS sequence"/>
</dbReference>
<feature type="transmembrane region" description="Helical" evidence="1">
    <location>
        <begin position="156"/>
        <end position="179"/>
    </location>
</feature>
<evidence type="ECO:0000313" key="2">
    <source>
        <dbReference type="EMBL" id="CUN45015.1"/>
    </source>
</evidence>
<dbReference type="AlphaFoldDB" id="A0A173X382"/>
<keyword evidence="1" id="KW-0472">Membrane</keyword>
<keyword evidence="1" id="KW-1133">Transmembrane helix</keyword>
<evidence type="ECO:0000313" key="4">
    <source>
        <dbReference type="EMBL" id="VUX66276.1"/>
    </source>
</evidence>
<keyword evidence="3" id="KW-0645">Protease</keyword>
<keyword evidence="3" id="KW-0482">Metalloprotease</keyword>
<dbReference type="RefSeq" id="WP_020993918.1">
    <property type="nucleotide sequence ID" value="NZ_BTHH01000006.1"/>
</dbReference>
<dbReference type="Proteomes" id="UP000366766">
    <property type="component" value="Unassembled WGS sequence"/>
</dbReference>
<feature type="transmembrane region" description="Helical" evidence="1">
    <location>
        <begin position="120"/>
        <end position="149"/>
    </location>
</feature>
<feature type="transmembrane region" description="Helical" evidence="1">
    <location>
        <begin position="185"/>
        <end position="202"/>
    </location>
</feature>
<evidence type="ECO:0000313" key="6">
    <source>
        <dbReference type="Proteomes" id="UP000366766"/>
    </source>
</evidence>
<sequence>MTYIENVFLCIASPLLIAALCMGKRQRKFFLFCLAGMGACLLSAYINTFFAALYRADTFTTTTEIAPVVEEVMKFLPLLFYLLIFEPKREQIKNTAVVIALSFATFENVCYLIQNGAGHFSFIFFRGIGTGAMHVICGAIVGGGLAYVWQRTWLKIAGTCGLLGAAITFHAIYNLLIAYGSAAQYIAYLLPVLILAAGKLIFRSSIQ</sequence>
<keyword evidence="6" id="KW-1185">Reference proteome</keyword>
<dbReference type="EMBL" id="CYZN01000001">
    <property type="protein sequence ID" value="CUN45015.1"/>
    <property type="molecule type" value="Genomic_DNA"/>
</dbReference>
<feature type="transmembrane region" description="Helical" evidence="1">
    <location>
        <begin position="6"/>
        <end position="22"/>
    </location>
</feature>
<evidence type="ECO:0000313" key="5">
    <source>
        <dbReference type="Proteomes" id="UP000095431"/>
    </source>
</evidence>
<dbReference type="Pfam" id="PF13367">
    <property type="entry name" value="PrsW-protease"/>
    <property type="match status" value="1"/>
</dbReference>
<reference evidence="3 7" key="2">
    <citation type="journal article" date="2019" name="Nat. Med.">
        <title>A library of human gut bacterial isolates paired with longitudinal multiomics data enables mechanistic microbiome research.</title>
        <authorList>
            <person name="Poyet M."/>
            <person name="Groussin M."/>
            <person name="Gibbons S.M."/>
            <person name="Avila-Pacheco J."/>
            <person name="Jiang X."/>
            <person name="Kearney S.M."/>
            <person name="Perrotta A.R."/>
            <person name="Berdy B."/>
            <person name="Zhao S."/>
            <person name="Lieberman T.D."/>
            <person name="Swanson P.K."/>
            <person name="Smith M."/>
            <person name="Roesemann S."/>
            <person name="Alexander J.E."/>
            <person name="Rich S.A."/>
            <person name="Livny J."/>
            <person name="Vlamakis H."/>
            <person name="Clish C."/>
            <person name="Bullock K."/>
            <person name="Deik A."/>
            <person name="Scott J."/>
            <person name="Pierce K.A."/>
            <person name="Xavier R.J."/>
            <person name="Alm E.J."/>
        </authorList>
    </citation>
    <scope>NUCLEOTIDE SEQUENCE [LARGE SCALE GENOMIC DNA]</scope>
    <source>
        <strain evidence="3 7">BIOML-A12</strain>
    </source>
</reference>
<feature type="transmembrane region" description="Helical" evidence="1">
    <location>
        <begin position="65"/>
        <end position="84"/>
    </location>
</feature>
<dbReference type="PANTHER" id="PTHR36844">
    <property type="entry name" value="PROTEASE PRSW"/>
    <property type="match status" value="1"/>
</dbReference>
<feature type="transmembrane region" description="Helical" evidence="1">
    <location>
        <begin position="96"/>
        <end position="114"/>
    </location>
</feature>
<keyword evidence="3" id="KW-0378">Hydrolase</keyword>
<evidence type="ECO:0000313" key="7">
    <source>
        <dbReference type="Proteomes" id="UP000477156"/>
    </source>
</evidence>
<dbReference type="PANTHER" id="PTHR36844:SF1">
    <property type="entry name" value="PROTEASE PRSW"/>
    <property type="match status" value="1"/>
</dbReference>
<dbReference type="GO" id="GO:0008237">
    <property type="term" value="F:metallopeptidase activity"/>
    <property type="evidence" value="ECO:0007669"/>
    <property type="project" value="UniProtKB-KW"/>
</dbReference>